<sequence length="103" mass="11544">MFFLGNWPSKERAALISAVLIWPGAAMIGRRGWVTGVNTLFNVRENWPVSPMLTADSGGASGCSDRTLDLKYSNSKFSLWSLMIAIIFTMSAYWEERRNTSYA</sequence>
<gene>
    <name evidence="2" type="ORF">BN869_000009234_1</name>
</gene>
<accession>A0A0B7KCG4</accession>
<keyword evidence="1" id="KW-0472">Membrane</keyword>
<reference evidence="2" key="1">
    <citation type="submission" date="2015-01" db="EMBL/GenBank/DDBJ databases">
        <authorList>
            <person name="Durling Mikael"/>
        </authorList>
    </citation>
    <scope>NUCLEOTIDE SEQUENCE</scope>
</reference>
<dbReference type="AlphaFoldDB" id="A0A0B7KCG4"/>
<feature type="transmembrane region" description="Helical" evidence="1">
    <location>
        <begin position="77"/>
        <end position="94"/>
    </location>
</feature>
<protein>
    <submittedName>
        <fullName evidence="2">Uncharacterized protein</fullName>
    </submittedName>
</protein>
<organism evidence="2">
    <name type="scientific">Bionectria ochroleuca</name>
    <name type="common">Gliocladium roseum</name>
    <dbReference type="NCBI Taxonomy" id="29856"/>
    <lineage>
        <taxon>Eukaryota</taxon>
        <taxon>Fungi</taxon>
        <taxon>Dikarya</taxon>
        <taxon>Ascomycota</taxon>
        <taxon>Pezizomycotina</taxon>
        <taxon>Sordariomycetes</taxon>
        <taxon>Hypocreomycetidae</taxon>
        <taxon>Hypocreales</taxon>
        <taxon>Bionectriaceae</taxon>
        <taxon>Clonostachys</taxon>
    </lineage>
</organism>
<keyword evidence="1" id="KW-0812">Transmembrane</keyword>
<evidence type="ECO:0000256" key="1">
    <source>
        <dbReference type="SAM" id="Phobius"/>
    </source>
</evidence>
<proteinExistence type="predicted"/>
<evidence type="ECO:0000313" key="2">
    <source>
        <dbReference type="EMBL" id="CEO53177.1"/>
    </source>
</evidence>
<name>A0A0B7KCG4_BIOOC</name>
<dbReference type="EMBL" id="CDPU01000033">
    <property type="protein sequence ID" value="CEO53177.1"/>
    <property type="molecule type" value="Genomic_DNA"/>
</dbReference>
<keyword evidence="1" id="KW-1133">Transmembrane helix</keyword>